<evidence type="ECO:0000256" key="3">
    <source>
        <dbReference type="ARBA" id="ARBA00012754"/>
    </source>
</evidence>
<evidence type="ECO:0000256" key="7">
    <source>
        <dbReference type="ARBA" id="ARBA00038429"/>
    </source>
</evidence>
<dbReference type="InterPro" id="IPR036156">
    <property type="entry name" value="Beta-gal/glucu_dom_sf"/>
</dbReference>
<dbReference type="InterPro" id="IPR006102">
    <property type="entry name" value="Ig-like_GH2"/>
</dbReference>
<evidence type="ECO:0000259" key="10">
    <source>
        <dbReference type="Pfam" id="PF00703"/>
    </source>
</evidence>
<evidence type="ECO:0000256" key="5">
    <source>
        <dbReference type="ARBA" id="ARBA00022801"/>
    </source>
</evidence>
<dbReference type="PROSITE" id="PS00608">
    <property type="entry name" value="GLYCOSYL_HYDROL_F2_2"/>
    <property type="match status" value="1"/>
</dbReference>
<gene>
    <name evidence="14" type="ORF">ABFY20_18180</name>
</gene>
<comment type="pathway">
    <text evidence="2">Glycan metabolism; N-glycan degradation.</text>
</comment>
<comment type="catalytic activity">
    <reaction evidence="1">
        <text>Hydrolysis of terminal, non-reducing beta-D-mannose residues in beta-D-mannosides.</text>
        <dbReference type="EC" id="3.2.1.25"/>
    </reaction>
</comment>
<dbReference type="InterPro" id="IPR008979">
    <property type="entry name" value="Galactose-bd-like_sf"/>
</dbReference>
<dbReference type="InterPro" id="IPR023232">
    <property type="entry name" value="Glyco_hydro_2_AS"/>
</dbReference>
<dbReference type="InterPro" id="IPR013783">
    <property type="entry name" value="Ig-like_fold"/>
</dbReference>
<dbReference type="InterPro" id="IPR041447">
    <property type="entry name" value="Mannosidase_ig"/>
</dbReference>
<dbReference type="Pfam" id="PF22666">
    <property type="entry name" value="Glyco_hydro_2_N2"/>
    <property type="match status" value="1"/>
</dbReference>
<name>A0AB39BG77_9MICO</name>
<dbReference type="Pfam" id="PF02836">
    <property type="entry name" value="Glyco_hydro_2_C"/>
    <property type="match status" value="1"/>
</dbReference>
<dbReference type="GO" id="GO:0006516">
    <property type="term" value="P:glycoprotein catabolic process"/>
    <property type="evidence" value="ECO:0007669"/>
    <property type="project" value="TreeGrafter"/>
</dbReference>
<proteinExistence type="inferred from homology"/>
<keyword evidence="5" id="KW-0378">Hydrolase</keyword>
<dbReference type="GO" id="GO:0005975">
    <property type="term" value="P:carbohydrate metabolic process"/>
    <property type="evidence" value="ECO:0007669"/>
    <property type="project" value="InterPro"/>
</dbReference>
<feature type="domain" description="Glycoside hydrolase family 2 catalytic" evidence="11">
    <location>
        <begin position="404"/>
        <end position="547"/>
    </location>
</feature>
<feature type="domain" description="Mannosidase Ig/CBM-like" evidence="12">
    <location>
        <begin position="729"/>
        <end position="808"/>
    </location>
</feature>
<comment type="similarity">
    <text evidence="7">Belongs to the glycosyl hydrolase 2 family. Beta-mannosidase B subfamily.</text>
</comment>
<dbReference type="AlphaFoldDB" id="A0AB39BG77"/>
<dbReference type="Gene3D" id="3.20.20.80">
    <property type="entry name" value="Glycosidases"/>
    <property type="match status" value="1"/>
</dbReference>
<protein>
    <recommendedName>
        <fullName evidence="8">Beta-mannosidase B</fullName>
        <ecNumber evidence="3">3.2.1.25</ecNumber>
    </recommendedName>
    <alternativeName>
        <fullName evidence="9">Mannanase B</fullName>
    </alternativeName>
</protein>
<dbReference type="InterPro" id="IPR054593">
    <property type="entry name" value="Beta-mannosidase-like_N2"/>
</dbReference>
<feature type="domain" description="Glycoside hydrolase family 2 immunoglobulin-like beta-sandwich" evidence="10">
    <location>
        <begin position="283"/>
        <end position="385"/>
    </location>
</feature>
<dbReference type="InterPro" id="IPR017853">
    <property type="entry name" value="GH"/>
</dbReference>
<dbReference type="EMBL" id="CP162511">
    <property type="protein sequence ID" value="XDI05223.1"/>
    <property type="molecule type" value="Genomic_DNA"/>
</dbReference>
<evidence type="ECO:0000259" key="12">
    <source>
        <dbReference type="Pfam" id="PF17786"/>
    </source>
</evidence>
<evidence type="ECO:0000256" key="6">
    <source>
        <dbReference type="ARBA" id="ARBA00023295"/>
    </source>
</evidence>
<dbReference type="Gene3D" id="2.60.120.260">
    <property type="entry name" value="Galactose-binding domain-like"/>
    <property type="match status" value="1"/>
</dbReference>
<accession>A0AB39BG77</accession>
<dbReference type="EC" id="3.2.1.25" evidence="3"/>
<dbReference type="Gene3D" id="2.60.40.10">
    <property type="entry name" value="Immunoglobulins"/>
    <property type="match status" value="1"/>
</dbReference>
<keyword evidence="6" id="KW-0326">Glycosidase</keyword>
<keyword evidence="4" id="KW-0732">Signal</keyword>
<evidence type="ECO:0000256" key="8">
    <source>
        <dbReference type="ARBA" id="ARBA00041069"/>
    </source>
</evidence>
<evidence type="ECO:0000256" key="9">
    <source>
        <dbReference type="ARBA" id="ARBA00041614"/>
    </source>
</evidence>
<reference evidence="14" key="1">
    <citation type="submission" date="2024-05" db="EMBL/GenBank/DDBJ databases">
        <title>Herbiconiux sp. A18JL235.</title>
        <authorList>
            <person name="Zhang G."/>
        </authorList>
    </citation>
    <scope>NUCLEOTIDE SEQUENCE</scope>
    <source>
        <strain evidence="14">A18JL235</strain>
    </source>
</reference>
<organism evidence="14">
    <name type="scientific">Herbiconiux sp. A18JL235</name>
    <dbReference type="NCBI Taxonomy" id="3152363"/>
    <lineage>
        <taxon>Bacteria</taxon>
        <taxon>Bacillati</taxon>
        <taxon>Actinomycetota</taxon>
        <taxon>Actinomycetes</taxon>
        <taxon>Micrococcales</taxon>
        <taxon>Microbacteriaceae</taxon>
        <taxon>Herbiconiux</taxon>
    </lineage>
</organism>
<dbReference type="InterPro" id="IPR050887">
    <property type="entry name" value="Beta-mannosidase_GH2"/>
</dbReference>
<evidence type="ECO:0000313" key="14">
    <source>
        <dbReference type="EMBL" id="XDI05223.1"/>
    </source>
</evidence>
<sequence length="931" mass="102592">MSSLDDVELSAYARAALVGDGAVEADLAVPTVRVDSRAADAGDAGARQTPSAQAEPLHALLHTPLPAPLSLDGEWLLAGSVPQKQFSIERWAEPAGSKPPHEPAEWFRPETDRGSWTTATVPGTVQGALAAAGRTPHPLLGSSTYDELVEHGVPEHWPWHFRRTRIEQQEWWYARRFTVPATWEGRRIRLAFDGVDYAATVYLDGSPIARQEGMFGGPEVDVTSLVSPGGEHELVVRIDPPPHDWHGVMKGSPGWGWHYGHLISMGLWRSVRLEVVPEVELVHPFVSTARADADTALLRVRADARDHTDARGTVSGTVTVCSDEGAVVASRAFDVELTGPRTRFELEIEVDRPRLWWPFGYGEQPLYRVEIAVAGHAVEVETGIRTIEMAALPDWQGEEFYRWQFVVNGRPLFLTGANWCWTDPLTERDGSVDEHLLRLTRHAGLRMLRAWGGGIVESERFYAACDRLGILVLQEFPFCFGLPGASSVSLAAVDDQVTRIVRALRNHPSLIMWGGGNENELTRSGDELLLLAGRRTTALDDSRPFHRTDPWGGSVHSYTVYHEGARIDEGYTAVDGAVWGEYGLSSQCSLESMAEFLDPGLLDEWPPPAHGAILQHQAQFSLLDIVKQLRYADYGPIVDWATFVEASQVAQGEALRFASERARSGSGEHTSAYWFYKLGEVFPGSSWAVADFYGRPKRSYYLARSFSRPRSVFAVTNRLDWAPGELFEADVHVANDTPEPLDAQVEVRLWDADLTVAASWAGTVAVAPDQRVLAQRFSALVPGRAHPLHLEVRMTDARGEAISQWYWFNARQRGERIEELERSAPDELWEADLAPYFAAYAAERPAPLWELPPTRLAARAVDGGFEVQNVGEVPAPLVLVDGFPHGPGALLHDDAFGLAPGETRLVGVEGEVSFASLSVRAWNADPVGVSA</sequence>
<dbReference type="SUPFAM" id="SSF51445">
    <property type="entry name" value="(Trans)glycosidases"/>
    <property type="match status" value="1"/>
</dbReference>
<evidence type="ECO:0000256" key="2">
    <source>
        <dbReference type="ARBA" id="ARBA00004740"/>
    </source>
</evidence>
<dbReference type="SUPFAM" id="SSF49303">
    <property type="entry name" value="beta-Galactosidase/glucuronidase domain"/>
    <property type="match status" value="2"/>
</dbReference>
<dbReference type="PANTHER" id="PTHR43730:SF1">
    <property type="entry name" value="BETA-MANNOSIDASE"/>
    <property type="match status" value="1"/>
</dbReference>
<dbReference type="SUPFAM" id="SSF49785">
    <property type="entry name" value="Galactose-binding domain-like"/>
    <property type="match status" value="1"/>
</dbReference>
<evidence type="ECO:0000256" key="4">
    <source>
        <dbReference type="ARBA" id="ARBA00022729"/>
    </source>
</evidence>
<evidence type="ECO:0000259" key="13">
    <source>
        <dbReference type="Pfam" id="PF22666"/>
    </source>
</evidence>
<dbReference type="InterPro" id="IPR006103">
    <property type="entry name" value="Glyco_hydro_2_cat"/>
</dbReference>
<dbReference type="Pfam" id="PF00703">
    <property type="entry name" value="Glyco_hydro_2"/>
    <property type="match status" value="1"/>
</dbReference>
<evidence type="ECO:0000256" key="1">
    <source>
        <dbReference type="ARBA" id="ARBA00000829"/>
    </source>
</evidence>
<feature type="domain" description="Beta-mannosidase-like galactose-binding" evidence="13">
    <location>
        <begin position="111"/>
        <end position="244"/>
    </location>
</feature>
<dbReference type="Pfam" id="PF17786">
    <property type="entry name" value="Mannosidase_ig"/>
    <property type="match status" value="1"/>
</dbReference>
<evidence type="ECO:0000259" key="11">
    <source>
        <dbReference type="Pfam" id="PF02836"/>
    </source>
</evidence>
<dbReference type="RefSeq" id="WP_368497607.1">
    <property type="nucleotide sequence ID" value="NZ_CP162511.1"/>
</dbReference>
<dbReference type="PANTHER" id="PTHR43730">
    <property type="entry name" value="BETA-MANNOSIDASE"/>
    <property type="match status" value="1"/>
</dbReference>
<dbReference type="GO" id="GO:0004567">
    <property type="term" value="F:beta-mannosidase activity"/>
    <property type="evidence" value="ECO:0007669"/>
    <property type="project" value="UniProtKB-EC"/>
</dbReference>